<evidence type="ECO:0000313" key="1">
    <source>
        <dbReference type="EMBL" id="MDM5072718.1"/>
    </source>
</evidence>
<dbReference type="RefSeq" id="WP_290018825.1">
    <property type="nucleotide sequence ID" value="NZ_JAOPLL010000006.1"/>
</dbReference>
<name>A0ABT7Q0Q5_9GAMM</name>
<protein>
    <submittedName>
        <fullName evidence="1">Uncharacterized protein</fullName>
    </submittedName>
</protein>
<proteinExistence type="predicted"/>
<dbReference type="Proteomes" id="UP001168107">
    <property type="component" value="Unassembled WGS sequence"/>
</dbReference>
<sequence length="68" mass="7587">MTSHTLSLSLCLFCFSYLTQQTFQLGKGLSSGRKKGLRREAASLDGQSWKRGWQNVAQVLPKLGREGK</sequence>
<gene>
    <name evidence="1" type="ORF">OB935_12865</name>
</gene>
<reference evidence="1" key="1">
    <citation type="submission" date="2024-05" db="EMBL/GenBank/DDBJ databases">
        <title>WGS of Aeromonas isolates.</title>
        <authorList>
            <person name="Lee H."/>
        </authorList>
    </citation>
    <scope>NUCLEOTIDE SEQUENCE</scope>
    <source>
        <strain evidence="1">SU58-3</strain>
    </source>
</reference>
<organism evidence="1 2">
    <name type="scientific">Aeromonas bestiarum</name>
    <dbReference type="NCBI Taxonomy" id="105751"/>
    <lineage>
        <taxon>Bacteria</taxon>
        <taxon>Pseudomonadati</taxon>
        <taxon>Pseudomonadota</taxon>
        <taxon>Gammaproteobacteria</taxon>
        <taxon>Aeromonadales</taxon>
        <taxon>Aeromonadaceae</taxon>
        <taxon>Aeromonas</taxon>
    </lineage>
</organism>
<accession>A0ABT7Q0Q5</accession>
<comment type="caution">
    <text evidence="1">The sequence shown here is derived from an EMBL/GenBank/DDBJ whole genome shotgun (WGS) entry which is preliminary data.</text>
</comment>
<evidence type="ECO:0000313" key="2">
    <source>
        <dbReference type="Proteomes" id="UP001168107"/>
    </source>
</evidence>
<dbReference type="EMBL" id="JAOPLL010000006">
    <property type="protein sequence ID" value="MDM5072718.1"/>
    <property type="molecule type" value="Genomic_DNA"/>
</dbReference>
<keyword evidence="2" id="KW-1185">Reference proteome</keyword>